<sequence>MTNVNKINMRQKNLMAEYMLRHQDLAKNMLPNCGQGKATANKLWDSLAVLLNAAGLPMKDAKSWWKVFADQKHNVKKKLSFNKASKQRTGGGPYEEKYLTTAEEQQLQATGMDVAVEGLGEVRTFGNSTLKKSLSKSLWPFPEAVNININCLGRLEIQPCKGHCGYSVTHFWRRASNVIFFQAKGTHDHPNPEAKESTEARRLFCNNRHIRNTSTTLTQRKTSRNNKSRCTNNHFMNPQHRLHKLEE</sequence>
<evidence type="ECO:0000313" key="9">
    <source>
        <dbReference type="RefSeq" id="XP_049301855.1"/>
    </source>
</evidence>
<dbReference type="PANTHER" id="PTHR12414:SF8">
    <property type="entry name" value="TRANSCRIPTION FACTOR GLIAL CELLS MISSING-RELATED"/>
    <property type="match status" value="1"/>
</dbReference>
<accession>A0ABM3IXZ7</accession>
<dbReference type="InterPro" id="IPR003902">
    <property type="entry name" value="Tscrpt_reg_GCM"/>
</dbReference>
<keyword evidence="8" id="KW-1185">Reference proteome</keyword>
<evidence type="ECO:0000259" key="7">
    <source>
        <dbReference type="PROSITE" id="PS50807"/>
    </source>
</evidence>
<evidence type="ECO:0000256" key="5">
    <source>
        <dbReference type="ARBA" id="ARBA00023242"/>
    </source>
</evidence>
<feature type="region of interest" description="Disordered" evidence="6">
    <location>
        <begin position="216"/>
        <end position="247"/>
    </location>
</feature>
<keyword evidence="4" id="KW-0804">Transcription</keyword>
<dbReference type="PANTHER" id="PTHR12414">
    <property type="entry name" value="GLIAL CELLS MISSING RELATED/GLIDE"/>
    <property type="match status" value="1"/>
</dbReference>
<keyword evidence="5" id="KW-0539">Nucleus</keyword>
<keyword evidence="1" id="KW-0217">Developmental protein</keyword>
<protein>
    <submittedName>
        <fullName evidence="9">Uncharacterized protein LOC105224118 isoform X6</fullName>
    </submittedName>
</protein>
<dbReference type="GeneID" id="105224118"/>
<keyword evidence="3" id="KW-0238">DNA-binding</keyword>
<dbReference type="InterPro" id="IPR036115">
    <property type="entry name" value="GCM_dom_sf"/>
</dbReference>
<dbReference type="Pfam" id="PF03615">
    <property type="entry name" value="GCM"/>
    <property type="match status" value="1"/>
</dbReference>
<dbReference type="InterPro" id="IPR043020">
    <property type="entry name" value="GCM_large"/>
</dbReference>
<dbReference type="Gene3D" id="2.20.25.670">
    <property type="entry name" value="GCM domain, large subdomain"/>
    <property type="match status" value="1"/>
</dbReference>
<reference evidence="8" key="1">
    <citation type="submission" date="2025-05" db="UniProtKB">
        <authorList>
            <consortium name="RefSeq"/>
        </authorList>
    </citation>
    <scope>NUCLEOTIDE SEQUENCE [LARGE SCALE GENOMIC DNA]</scope>
</reference>
<organism evidence="8 9">
    <name type="scientific">Bactrocera dorsalis</name>
    <name type="common">Oriental fruit fly</name>
    <name type="synonym">Dacus dorsalis</name>
    <dbReference type="NCBI Taxonomy" id="27457"/>
    <lineage>
        <taxon>Eukaryota</taxon>
        <taxon>Metazoa</taxon>
        <taxon>Ecdysozoa</taxon>
        <taxon>Arthropoda</taxon>
        <taxon>Hexapoda</taxon>
        <taxon>Insecta</taxon>
        <taxon>Pterygota</taxon>
        <taxon>Neoptera</taxon>
        <taxon>Endopterygota</taxon>
        <taxon>Diptera</taxon>
        <taxon>Brachycera</taxon>
        <taxon>Muscomorpha</taxon>
        <taxon>Tephritoidea</taxon>
        <taxon>Tephritidae</taxon>
        <taxon>Bactrocera</taxon>
        <taxon>Bactrocera</taxon>
    </lineage>
</organism>
<reference evidence="9" key="2">
    <citation type="submission" date="2025-08" db="UniProtKB">
        <authorList>
            <consortium name="RefSeq"/>
        </authorList>
    </citation>
    <scope>IDENTIFICATION</scope>
    <source>
        <tissue evidence="9">Adult</tissue>
    </source>
</reference>
<dbReference type="PROSITE" id="PS50807">
    <property type="entry name" value="GCM"/>
    <property type="match status" value="1"/>
</dbReference>
<proteinExistence type="predicted"/>
<dbReference type="RefSeq" id="XP_049301855.1">
    <property type="nucleotide sequence ID" value="XM_049445898.1"/>
</dbReference>
<evidence type="ECO:0000256" key="4">
    <source>
        <dbReference type="ARBA" id="ARBA00023163"/>
    </source>
</evidence>
<evidence type="ECO:0000313" key="8">
    <source>
        <dbReference type="Proteomes" id="UP001652620"/>
    </source>
</evidence>
<dbReference type="SUPFAM" id="SSF90073">
    <property type="entry name" value="GCM domain"/>
    <property type="match status" value="1"/>
</dbReference>
<feature type="domain" description="GCM" evidence="7">
    <location>
        <begin position="42"/>
        <end position="204"/>
    </location>
</feature>
<keyword evidence="2" id="KW-0805">Transcription regulation</keyword>
<evidence type="ECO:0000256" key="2">
    <source>
        <dbReference type="ARBA" id="ARBA00023015"/>
    </source>
</evidence>
<dbReference type="InterPro" id="IPR039791">
    <property type="entry name" value="GCM"/>
</dbReference>
<evidence type="ECO:0000256" key="1">
    <source>
        <dbReference type="ARBA" id="ARBA00022473"/>
    </source>
</evidence>
<gene>
    <name evidence="9" type="primary">LOC105224118</name>
</gene>
<name>A0ABM3IXZ7_BACDO</name>
<evidence type="ECO:0000256" key="3">
    <source>
        <dbReference type="ARBA" id="ARBA00023125"/>
    </source>
</evidence>
<evidence type="ECO:0000256" key="6">
    <source>
        <dbReference type="SAM" id="MobiDB-lite"/>
    </source>
</evidence>
<dbReference type="Proteomes" id="UP001652620">
    <property type="component" value="Chromosome 1"/>
</dbReference>